<feature type="transmembrane region" description="Helical" evidence="2">
    <location>
        <begin position="217"/>
        <end position="237"/>
    </location>
</feature>
<dbReference type="RefSeq" id="WP_008518308.1">
    <property type="nucleotide sequence ID" value="NZ_ACJM01000017.1"/>
</dbReference>
<dbReference type="Pfam" id="PF00892">
    <property type="entry name" value="EamA"/>
    <property type="match status" value="2"/>
</dbReference>
<dbReference type="Proteomes" id="UP000006443">
    <property type="component" value="Unassembled WGS sequence"/>
</dbReference>
<comment type="similarity">
    <text evidence="1">Belongs to the EamA transporter family.</text>
</comment>
<dbReference type="Gene3D" id="1.10.3730.20">
    <property type="match status" value="1"/>
</dbReference>
<keyword evidence="2" id="KW-1133">Transmembrane helix</keyword>
<feature type="transmembrane region" description="Helical" evidence="2">
    <location>
        <begin position="122"/>
        <end position="139"/>
    </location>
</feature>
<feature type="transmembrane region" description="Helical" evidence="2">
    <location>
        <begin position="184"/>
        <end position="205"/>
    </location>
</feature>
<dbReference type="InterPro" id="IPR000620">
    <property type="entry name" value="EamA_dom"/>
</dbReference>
<feature type="transmembrane region" description="Helical" evidence="2">
    <location>
        <begin position="154"/>
        <end position="172"/>
    </location>
</feature>
<evidence type="ECO:0000313" key="4">
    <source>
        <dbReference type="EMBL" id="EEG76431.1"/>
    </source>
</evidence>
<feature type="transmembrane region" description="Helical" evidence="2">
    <location>
        <begin position="67"/>
        <end position="84"/>
    </location>
</feature>
<feature type="transmembrane region" description="Helical" evidence="2">
    <location>
        <begin position="34"/>
        <end position="55"/>
    </location>
</feature>
<dbReference type="PANTHER" id="PTHR12715:SF4">
    <property type="entry name" value="EAMA DOMAIN-CONTAINING PROTEIN"/>
    <property type="match status" value="1"/>
</dbReference>
<dbReference type="InterPro" id="IPR052756">
    <property type="entry name" value="Alkyne_AA_exporter"/>
</dbReference>
<reference evidence="4 5" key="1">
    <citation type="submission" date="2009-02" db="EMBL/GenBank/DDBJ databases">
        <title>Sequencing of the draft genome and assembly of Dethiobacter alkaliphilus AHT 1.</title>
        <authorList>
            <consortium name="US DOE Joint Genome Institute (JGI-PGF)"/>
            <person name="Lucas S."/>
            <person name="Copeland A."/>
            <person name="Lapidus A."/>
            <person name="Glavina del Rio T."/>
            <person name="Dalin E."/>
            <person name="Tice H."/>
            <person name="Bruce D."/>
            <person name="Goodwin L."/>
            <person name="Pitluck S."/>
            <person name="Larimer F."/>
            <person name="Land M.L."/>
            <person name="Hauser L."/>
            <person name="Muyzer G."/>
        </authorList>
    </citation>
    <scope>NUCLEOTIDE SEQUENCE [LARGE SCALE GENOMIC DNA]</scope>
    <source>
        <strain evidence="4 5">AHT 1</strain>
    </source>
</reference>
<accession>C0GJK9</accession>
<feature type="transmembrane region" description="Helical" evidence="2">
    <location>
        <begin position="244"/>
        <end position="264"/>
    </location>
</feature>
<keyword evidence="5" id="KW-1185">Reference proteome</keyword>
<gene>
    <name evidence="4" type="ORF">DealDRAFT_2668</name>
</gene>
<sequence>METNKIRAVVAVLATTFFWGLSFSSTKVLLTSLTAIQIAFFRLILASAVLGLVFLMSRSGRVSRSDLPRMLAGGVFGIFLYFILENNGLRFTTAGTGSLIIATIPVLNVLAGVFFFREKNSWAGWVGVTLSFLGAWLLIRSGSGGALSLADLRGNLLVFGAACSWVVFTRINEPLMQKYNSLTINLYQSVAGMALLGLFIAPAGVNTAQFTGSVLFNLAYLGIFCSAVAYFLYLYALKTLGSSAITCFLNLVPVFGVLGGAVILKEALGTGQILGGLVVITGVTLVTMAGKPADKPKTIQATTEV</sequence>
<feature type="transmembrane region" description="Helical" evidence="2">
    <location>
        <begin position="270"/>
        <end position="290"/>
    </location>
</feature>
<comment type="caution">
    <text evidence="4">The sequence shown here is derived from an EMBL/GenBank/DDBJ whole genome shotgun (WGS) entry which is preliminary data.</text>
</comment>
<dbReference type="eggNOG" id="COG0697">
    <property type="taxonomic scope" value="Bacteria"/>
</dbReference>
<dbReference type="GO" id="GO:0016020">
    <property type="term" value="C:membrane"/>
    <property type="evidence" value="ECO:0007669"/>
    <property type="project" value="InterPro"/>
</dbReference>
<feature type="domain" description="EamA" evidence="3">
    <location>
        <begin position="8"/>
        <end position="139"/>
    </location>
</feature>
<dbReference type="PANTHER" id="PTHR12715">
    <property type="entry name" value="TRANSPORTER, DRUG/METABOLITE EXPORTER FAMILY"/>
    <property type="match status" value="1"/>
</dbReference>
<organism evidence="4 5">
    <name type="scientific">Dethiobacter alkaliphilus AHT 1</name>
    <dbReference type="NCBI Taxonomy" id="555088"/>
    <lineage>
        <taxon>Bacteria</taxon>
        <taxon>Bacillati</taxon>
        <taxon>Bacillota</taxon>
        <taxon>Dethiobacteria</taxon>
        <taxon>Dethiobacterales</taxon>
        <taxon>Dethiobacteraceae</taxon>
        <taxon>Dethiobacter</taxon>
    </lineage>
</organism>
<evidence type="ECO:0000313" key="5">
    <source>
        <dbReference type="Proteomes" id="UP000006443"/>
    </source>
</evidence>
<dbReference type="OrthoDB" id="9805239at2"/>
<evidence type="ECO:0000256" key="2">
    <source>
        <dbReference type="SAM" id="Phobius"/>
    </source>
</evidence>
<dbReference type="AlphaFoldDB" id="C0GJK9"/>
<dbReference type="STRING" id="555088.DealDRAFT_2668"/>
<feature type="transmembrane region" description="Helical" evidence="2">
    <location>
        <begin position="96"/>
        <end position="115"/>
    </location>
</feature>
<evidence type="ECO:0000259" key="3">
    <source>
        <dbReference type="Pfam" id="PF00892"/>
    </source>
</evidence>
<proteinExistence type="inferred from homology"/>
<dbReference type="EMBL" id="ACJM01000017">
    <property type="protein sequence ID" value="EEG76431.1"/>
    <property type="molecule type" value="Genomic_DNA"/>
</dbReference>
<protein>
    <recommendedName>
        <fullName evidence="3">EamA domain-containing protein</fullName>
    </recommendedName>
</protein>
<evidence type="ECO:0000256" key="1">
    <source>
        <dbReference type="ARBA" id="ARBA00007362"/>
    </source>
</evidence>
<feature type="domain" description="EamA" evidence="3">
    <location>
        <begin position="153"/>
        <end position="287"/>
    </location>
</feature>
<dbReference type="SUPFAM" id="SSF103481">
    <property type="entry name" value="Multidrug resistance efflux transporter EmrE"/>
    <property type="match status" value="2"/>
</dbReference>
<keyword evidence="2" id="KW-0472">Membrane</keyword>
<dbReference type="InterPro" id="IPR037185">
    <property type="entry name" value="EmrE-like"/>
</dbReference>
<keyword evidence="2" id="KW-0812">Transmembrane</keyword>
<name>C0GJK9_DETAL</name>